<dbReference type="Gene3D" id="1.25.20.10">
    <property type="entry name" value="Bacterial muramidases"/>
    <property type="match status" value="1"/>
</dbReference>
<dbReference type="PROSITE" id="PS00922">
    <property type="entry name" value="TRANSGLYCOSYLASE"/>
    <property type="match status" value="1"/>
</dbReference>
<proteinExistence type="inferred from homology"/>
<dbReference type="InterPro" id="IPR000189">
    <property type="entry name" value="Transglyc_AS"/>
</dbReference>
<dbReference type="InterPro" id="IPR023346">
    <property type="entry name" value="Lysozyme-like_dom_sf"/>
</dbReference>
<evidence type="ECO:0000256" key="1">
    <source>
        <dbReference type="ARBA" id="ARBA00007734"/>
    </source>
</evidence>
<dbReference type="CDD" id="cd13401">
    <property type="entry name" value="Slt70-like"/>
    <property type="match status" value="1"/>
</dbReference>
<keyword evidence="7" id="KW-1185">Reference proteome</keyword>
<sequence length="751" mass="80739">MIVLRNRSTAPRSPLSLVRTLGMGAGMMALLLGSLPGVSQATAPAPQTKQSPAKPVAAKPAPVKPATDAKAKTAPKPAGDGKSKPAAKPLVPTKVKAAGAGAAALTGAAAAKSAVANSADAYYRAAFLGLDAGKPLPTTPPPSTDPLLDKVLKWAALVKGLGGSGFEDVAGFLKDHPEWPGQAQLRRRAEDFLLTEPSDSFVVQWFDANPPQSREGRQRYADGLAVVGRAADSASWVRRSWAEDSFSPVEEAAFAARYAEILRPDDHRTRADRALARDGNDTAQRLLPRLAPPDQAAISARLSIRSGTDPETVLARLDKTVARDSGVIFDAIRALRRAGKDEAARALLSVKVDGSLRPDQWWTERDLQARRLLREGDAETAYRVAAAHGLPPGSAEFAEAEFLSGLIALRWHKQPETAFSHFQALLNNSKTPPSQSRGAFWSARAALALNRPDEAKQWLMRAAAFPASFYGQLATALIGDNVPGRLPPETILTGAEKQRFNSLELARIVRRLSEIGLPEKSDPFLFRLAEGGLERAEGAAQLAASLGRTETAVLIARRVYRDGTLLPESGYPILPQVLQESPEPALVHAIIRQESNYSPTAVSRVGARGLMQLMPATAKQVAGRLGLAHSDSRLTAEPGYNVQLGQAYLATVLDQFNGDYALAIASYNAGPGRVRQWLRDYGDPGTDLEGWLTWIEQIPFTETRNYVQRVLEGVAVYRDRLRLTAPQPHPAATILSAWCLSECGPLPGRLP</sequence>
<reference evidence="6 7" key="1">
    <citation type="submission" date="2017-07" db="EMBL/GenBank/DDBJ databases">
        <title>Elstera cyanobacteriorum sp. nov., a novel bacterium isolated from cyanobacterial aggregates in a eutrophic lake.</title>
        <authorList>
            <person name="Cai H."/>
        </authorList>
    </citation>
    <scope>NUCLEOTIDE SEQUENCE [LARGE SCALE GENOMIC DNA]</scope>
    <source>
        <strain evidence="6 7">TH019</strain>
    </source>
</reference>
<evidence type="ECO:0000256" key="4">
    <source>
        <dbReference type="SAM" id="MobiDB-lite"/>
    </source>
</evidence>
<protein>
    <recommendedName>
        <fullName evidence="5">Transglycosylase SLT domain-containing protein</fullName>
    </recommendedName>
</protein>
<gene>
    <name evidence="6" type="ORF">CHR90_00695</name>
</gene>
<dbReference type="AlphaFoldDB" id="A0A255XYD0"/>
<dbReference type="GO" id="GO:0000270">
    <property type="term" value="P:peptidoglycan metabolic process"/>
    <property type="evidence" value="ECO:0007669"/>
    <property type="project" value="InterPro"/>
</dbReference>
<evidence type="ECO:0000256" key="2">
    <source>
        <dbReference type="ARBA" id="ARBA00009387"/>
    </source>
</evidence>
<evidence type="ECO:0000259" key="5">
    <source>
        <dbReference type="Pfam" id="PF01464"/>
    </source>
</evidence>
<feature type="compositionally biased region" description="Polar residues" evidence="4">
    <location>
        <begin position="39"/>
        <end position="51"/>
    </location>
</feature>
<dbReference type="EMBL" id="NOXS01000016">
    <property type="protein sequence ID" value="OYQ22037.1"/>
    <property type="molecule type" value="Genomic_DNA"/>
</dbReference>
<dbReference type="GO" id="GO:0042597">
    <property type="term" value="C:periplasmic space"/>
    <property type="evidence" value="ECO:0007669"/>
    <property type="project" value="InterPro"/>
</dbReference>
<dbReference type="Gene3D" id="1.10.530.10">
    <property type="match status" value="1"/>
</dbReference>
<dbReference type="GO" id="GO:0016020">
    <property type="term" value="C:membrane"/>
    <property type="evidence" value="ECO:0007669"/>
    <property type="project" value="InterPro"/>
</dbReference>
<dbReference type="Pfam" id="PF01464">
    <property type="entry name" value="SLT"/>
    <property type="match status" value="1"/>
</dbReference>
<comment type="similarity">
    <text evidence="1">Belongs to the transglycosylase Slt family.</text>
</comment>
<evidence type="ECO:0000313" key="7">
    <source>
        <dbReference type="Proteomes" id="UP000216361"/>
    </source>
</evidence>
<keyword evidence="3" id="KW-0732">Signal</keyword>
<accession>A0A255XYD0</accession>
<dbReference type="GO" id="GO:0008933">
    <property type="term" value="F:peptidoglycan lytic transglycosylase activity"/>
    <property type="evidence" value="ECO:0007669"/>
    <property type="project" value="InterPro"/>
</dbReference>
<dbReference type="InterPro" id="IPR008258">
    <property type="entry name" value="Transglycosylase_SLT_dom_1"/>
</dbReference>
<dbReference type="OrthoDB" id="9815002at2"/>
<dbReference type="PANTHER" id="PTHR37423">
    <property type="entry name" value="SOLUBLE LYTIC MUREIN TRANSGLYCOSYLASE-RELATED"/>
    <property type="match status" value="1"/>
</dbReference>
<name>A0A255XYD0_9PROT</name>
<feature type="compositionally biased region" description="Low complexity" evidence="4">
    <location>
        <begin position="52"/>
        <end position="80"/>
    </location>
</feature>
<evidence type="ECO:0000256" key="3">
    <source>
        <dbReference type="ARBA" id="ARBA00022729"/>
    </source>
</evidence>
<comment type="similarity">
    <text evidence="2">Belongs to the virb1 family.</text>
</comment>
<feature type="region of interest" description="Disordered" evidence="4">
    <location>
        <begin position="39"/>
        <end position="89"/>
    </location>
</feature>
<comment type="caution">
    <text evidence="6">The sequence shown here is derived from an EMBL/GenBank/DDBJ whole genome shotgun (WGS) entry which is preliminary data.</text>
</comment>
<dbReference type="PANTHER" id="PTHR37423:SF2">
    <property type="entry name" value="MEMBRANE-BOUND LYTIC MUREIN TRANSGLYCOSYLASE C"/>
    <property type="match status" value="1"/>
</dbReference>
<feature type="domain" description="Transglycosylase SLT" evidence="5">
    <location>
        <begin position="581"/>
        <end position="685"/>
    </location>
</feature>
<dbReference type="InterPro" id="IPR008939">
    <property type="entry name" value="Lytic_TGlycosylase_superhlx_U"/>
</dbReference>
<dbReference type="RefSeq" id="WP_094406705.1">
    <property type="nucleotide sequence ID" value="NZ_BMJZ01000001.1"/>
</dbReference>
<dbReference type="Proteomes" id="UP000216361">
    <property type="component" value="Unassembled WGS sequence"/>
</dbReference>
<dbReference type="SUPFAM" id="SSF48435">
    <property type="entry name" value="Bacterial muramidases"/>
    <property type="match status" value="1"/>
</dbReference>
<dbReference type="GO" id="GO:0004553">
    <property type="term" value="F:hydrolase activity, hydrolyzing O-glycosyl compounds"/>
    <property type="evidence" value="ECO:0007669"/>
    <property type="project" value="InterPro"/>
</dbReference>
<dbReference type="SUPFAM" id="SSF53955">
    <property type="entry name" value="Lysozyme-like"/>
    <property type="match status" value="1"/>
</dbReference>
<evidence type="ECO:0000313" key="6">
    <source>
        <dbReference type="EMBL" id="OYQ22037.1"/>
    </source>
</evidence>
<organism evidence="6 7">
    <name type="scientific">Elstera cyanobacteriorum</name>
    <dbReference type="NCBI Taxonomy" id="2022747"/>
    <lineage>
        <taxon>Bacteria</taxon>
        <taxon>Pseudomonadati</taxon>
        <taxon>Pseudomonadota</taxon>
        <taxon>Alphaproteobacteria</taxon>
        <taxon>Rhodospirillales</taxon>
        <taxon>Rhodospirillaceae</taxon>
        <taxon>Elstera</taxon>
    </lineage>
</organism>